<keyword evidence="8" id="KW-0812">Transmembrane</keyword>
<organism evidence="9 10">
    <name type="scientific">Ceratopteris richardii</name>
    <name type="common">Triangle waterfern</name>
    <dbReference type="NCBI Taxonomy" id="49495"/>
    <lineage>
        <taxon>Eukaryota</taxon>
        <taxon>Viridiplantae</taxon>
        <taxon>Streptophyta</taxon>
        <taxon>Embryophyta</taxon>
        <taxon>Tracheophyta</taxon>
        <taxon>Polypodiopsida</taxon>
        <taxon>Polypodiidae</taxon>
        <taxon>Polypodiales</taxon>
        <taxon>Pteridineae</taxon>
        <taxon>Pteridaceae</taxon>
        <taxon>Parkerioideae</taxon>
        <taxon>Ceratopteris</taxon>
    </lineage>
</organism>
<dbReference type="OrthoDB" id="1055148at2759"/>
<proteinExistence type="inferred from homology"/>
<comment type="caution">
    <text evidence="9">The sequence shown here is derived from an EMBL/GenBank/DDBJ whole genome shotgun (WGS) entry which is preliminary data.</text>
</comment>
<dbReference type="PRINTS" id="PR00385">
    <property type="entry name" value="P450"/>
</dbReference>
<dbReference type="EMBL" id="CM035431">
    <property type="protein sequence ID" value="KAH7296350.1"/>
    <property type="molecule type" value="Genomic_DNA"/>
</dbReference>
<dbReference type="GO" id="GO:0016705">
    <property type="term" value="F:oxidoreductase activity, acting on paired donors, with incorporation or reduction of molecular oxygen"/>
    <property type="evidence" value="ECO:0007669"/>
    <property type="project" value="InterPro"/>
</dbReference>
<dbReference type="InterPro" id="IPR017972">
    <property type="entry name" value="Cyt_P450_CS"/>
</dbReference>
<comment type="similarity">
    <text evidence="1 7">Belongs to the cytochrome P450 family.</text>
</comment>
<evidence type="ECO:0000256" key="5">
    <source>
        <dbReference type="ARBA" id="ARBA00023004"/>
    </source>
</evidence>
<gene>
    <name evidence="9" type="ORF">KP509_26G020300</name>
</gene>
<keyword evidence="7" id="KW-0503">Monooxygenase</keyword>
<dbReference type="AlphaFoldDB" id="A0A8T2RK63"/>
<dbReference type="Gene3D" id="1.10.630.10">
    <property type="entry name" value="Cytochrome P450"/>
    <property type="match status" value="1"/>
</dbReference>
<keyword evidence="2 6" id="KW-0349">Heme</keyword>
<dbReference type="PANTHER" id="PTHR47944:SF16">
    <property type="entry name" value="CYTOCHROME P450 FAMILY 1 SUBFAMILY A POLYPEPTIDE 1"/>
    <property type="match status" value="1"/>
</dbReference>
<keyword evidence="10" id="KW-1185">Reference proteome</keyword>
<keyword evidence="5 6" id="KW-0408">Iron</keyword>
<evidence type="ECO:0000256" key="6">
    <source>
        <dbReference type="PIRSR" id="PIRSR602401-1"/>
    </source>
</evidence>
<dbReference type="CDD" id="cd20618">
    <property type="entry name" value="CYP71_clan"/>
    <property type="match status" value="1"/>
</dbReference>
<comment type="cofactor">
    <cofactor evidence="6">
        <name>heme</name>
        <dbReference type="ChEBI" id="CHEBI:30413"/>
    </cofactor>
</comment>
<sequence length="529" mass="59765">MLVLVHKEPWAVVSGCLALLIAVLVMEIWRWLWGLEHRRRRLPPGPTPWPLLGNLPQLGLRPHRAIDAMLQRHGPLVFLRLGPHINAIATHDPAILRDILGKLDDAFSSRPRSIATDYLSYRNQDIAFSPMGPHWKAIRGICMEHLLTTRRLVTYRRQREEEAHCMVAEIHSLSLQGAIVTLRKFLCAFSMNCITRMLLGKRFFGPAQSCGPEESARFEQVIHDSMVLLGVVNIADYLPILRSLDLQGYEKQCRRVFADLDTLQSQLLDEHVQKRKITDSHAGDDEGVHTFIDVLLSLRESGMEELTDTVIKAVVEDVIAGGTDTSSANNEWVMAQLLKHPNILKRAQEEIDLVVGRNRLIQETDLPELRYLRCIVMETMRLTPSGPFSIPHCTAKDTQLAGYDIPKGTHVLISIYSHGRNKKIWGEDVEVFRPDRHLQEETRVENSNGPEMKYIMFGGGRRRCPGAPLGMTLIMLALGHLLQCFEWTLPPGIDDVDLSDVSCLAAPPATPLQAVATPRLHKHLYKLMQ</sequence>
<dbReference type="PANTHER" id="PTHR47944">
    <property type="entry name" value="CYTOCHROME P450 98A9"/>
    <property type="match status" value="1"/>
</dbReference>
<dbReference type="PRINTS" id="PR00463">
    <property type="entry name" value="EP450I"/>
</dbReference>
<evidence type="ECO:0008006" key="11">
    <source>
        <dbReference type="Google" id="ProtNLM"/>
    </source>
</evidence>
<evidence type="ECO:0000256" key="4">
    <source>
        <dbReference type="ARBA" id="ARBA00023002"/>
    </source>
</evidence>
<dbReference type="InterPro" id="IPR001128">
    <property type="entry name" value="Cyt_P450"/>
</dbReference>
<dbReference type="Pfam" id="PF00067">
    <property type="entry name" value="p450"/>
    <property type="match status" value="1"/>
</dbReference>
<evidence type="ECO:0000256" key="1">
    <source>
        <dbReference type="ARBA" id="ARBA00010617"/>
    </source>
</evidence>
<dbReference type="Proteomes" id="UP000825935">
    <property type="component" value="Chromosome 26"/>
</dbReference>
<dbReference type="InterPro" id="IPR002401">
    <property type="entry name" value="Cyt_P450_E_grp-I"/>
</dbReference>
<keyword evidence="8" id="KW-1133">Transmembrane helix</keyword>
<keyword evidence="8" id="KW-0472">Membrane</keyword>
<evidence type="ECO:0000313" key="9">
    <source>
        <dbReference type="EMBL" id="KAH7296350.1"/>
    </source>
</evidence>
<dbReference type="PROSITE" id="PS00086">
    <property type="entry name" value="CYTOCHROME_P450"/>
    <property type="match status" value="1"/>
</dbReference>
<feature type="transmembrane region" description="Helical" evidence="8">
    <location>
        <begin position="12"/>
        <end position="32"/>
    </location>
</feature>
<dbReference type="GO" id="GO:0004497">
    <property type="term" value="F:monooxygenase activity"/>
    <property type="evidence" value="ECO:0007669"/>
    <property type="project" value="UniProtKB-KW"/>
</dbReference>
<keyword evidence="4 7" id="KW-0560">Oxidoreductase</keyword>
<evidence type="ECO:0000256" key="3">
    <source>
        <dbReference type="ARBA" id="ARBA00022723"/>
    </source>
</evidence>
<evidence type="ECO:0000256" key="2">
    <source>
        <dbReference type="ARBA" id="ARBA00022617"/>
    </source>
</evidence>
<feature type="binding site" description="axial binding residue" evidence="6">
    <location>
        <position position="464"/>
    </location>
    <ligand>
        <name>heme</name>
        <dbReference type="ChEBI" id="CHEBI:30413"/>
    </ligand>
    <ligandPart>
        <name>Fe</name>
        <dbReference type="ChEBI" id="CHEBI:18248"/>
    </ligandPart>
</feature>
<evidence type="ECO:0000313" key="10">
    <source>
        <dbReference type="Proteomes" id="UP000825935"/>
    </source>
</evidence>
<keyword evidence="3 6" id="KW-0479">Metal-binding</keyword>
<dbReference type="GO" id="GO:0005506">
    <property type="term" value="F:iron ion binding"/>
    <property type="evidence" value="ECO:0007669"/>
    <property type="project" value="InterPro"/>
</dbReference>
<protein>
    <recommendedName>
        <fullName evidence="11">Cytochrome P450</fullName>
    </recommendedName>
</protein>
<name>A0A8T2RK63_CERRI</name>
<evidence type="ECO:0000256" key="7">
    <source>
        <dbReference type="RuleBase" id="RU000461"/>
    </source>
</evidence>
<dbReference type="OMA" id="ANTHIMI"/>
<dbReference type="InterPro" id="IPR036396">
    <property type="entry name" value="Cyt_P450_sf"/>
</dbReference>
<dbReference type="GO" id="GO:0020037">
    <property type="term" value="F:heme binding"/>
    <property type="evidence" value="ECO:0007669"/>
    <property type="project" value="InterPro"/>
</dbReference>
<accession>A0A8T2RK63</accession>
<dbReference type="SUPFAM" id="SSF48264">
    <property type="entry name" value="Cytochrome P450"/>
    <property type="match status" value="1"/>
</dbReference>
<evidence type="ECO:0000256" key="8">
    <source>
        <dbReference type="SAM" id="Phobius"/>
    </source>
</evidence>
<reference evidence="9" key="1">
    <citation type="submission" date="2021-08" db="EMBL/GenBank/DDBJ databases">
        <title>WGS assembly of Ceratopteris richardii.</title>
        <authorList>
            <person name="Marchant D.B."/>
            <person name="Chen G."/>
            <person name="Jenkins J."/>
            <person name="Shu S."/>
            <person name="Leebens-Mack J."/>
            <person name="Grimwood J."/>
            <person name="Schmutz J."/>
            <person name="Soltis P."/>
            <person name="Soltis D."/>
            <person name="Chen Z.-H."/>
        </authorList>
    </citation>
    <scope>NUCLEOTIDE SEQUENCE</scope>
    <source>
        <strain evidence="9">Whitten #5841</strain>
        <tissue evidence="9">Leaf</tissue>
    </source>
</reference>